<proteinExistence type="predicted"/>
<protein>
    <recommendedName>
        <fullName evidence="3">Shikimate kinase</fullName>
    </recommendedName>
</protein>
<dbReference type="InterPro" id="IPR020568">
    <property type="entry name" value="Ribosomal_Su5_D2-typ_SF"/>
</dbReference>
<organism evidence="1 2">
    <name type="scientific">Pyrodictium abyssi</name>
    <dbReference type="NCBI Taxonomy" id="54256"/>
    <lineage>
        <taxon>Archaea</taxon>
        <taxon>Thermoproteota</taxon>
        <taxon>Thermoprotei</taxon>
        <taxon>Desulfurococcales</taxon>
        <taxon>Pyrodictiaceae</taxon>
        <taxon>Pyrodictium</taxon>
    </lineage>
</organism>
<keyword evidence="2" id="KW-1185">Reference proteome</keyword>
<reference evidence="1 2" key="1">
    <citation type="submission" date="2023-09" db="EMBL/GenBank/DDBJ databases">
        <title>Pyrofollis japonicus gen. nov. sp. nov., a novel member of the family Pyrodictiaceae isolated from the Iheya North hydrothermal field.</title>
        <authorList>
            <person name="Miyazaki U."/>
            <person name="Sanari M."/>
            <person name="Tame A."/>
            <person name="Kitajima M."/>
            <person name="Okamoto A."/>
            <person name="Sawayama S."/>
            <person name="Miyazaki J."/>
            <person name="Takai K."/>
            <person name="Nakagawa S."/>
        </authorList>
    </citation>
    <scope>NUCLEOTIDE SEQUENCE [LARGE SCALE GENOMIC DNA]</scope>
    <source>
        <strain evidence="1 2">AV2</strain>
    </source>
</reference>
<gene>
    <name evidence="1" type="ORF">PABY_22440</name>
</gene>
<name>A0ABM8IYR2_9CREN</name>
<evidence type="ECO:0008006" key="3">
    <source>
        <dbReference type="Google" id="ProtNLM"/>
    </source>
</evidence>
<dbReference type="SUPFAM" id="SSF54211">
    <property type="entry name" value="Ribosomal protein S5 domain 2-like"/>
    <property type="match status" value="1"/>
</dbReference>
<evidence type="ECO:0000313" key="1">
    <source>
        <dbReference type="EMBL" id="BES82677.1"/>
    </source>
</evidence>
<dbReference type="EMBL" id="AP028907">
    <property type="protein sequence ID" value="BES82677.1"/>
    <property type="molecule type" value="Genomic_DNA"/>
</dbReference>
<dbReference type="GeneID" id="89290248"/>
<evidence type="ECO:0000313" key="2">
    <source>
        <dbReference type="Proteomes" id="UP001341135"/>
    </source>
</evidence>
<dbReference type="RefSeq" id="WP_338250218.1">
    <property type="nucleotide sequence ID" value="NZ_AP028907.1"/>
</dbReference>
<dbReference type="Proteomes" id="UP001341135">
    <property type="component" value="Chromosome"/>
</dbReference>
<dbReference type="InterPro" id="IPR014721">
    <property type="entry name" value="Ribsml_uS5_D2-typ_fold_subgr"/>
</dbReference>
<dbReference type="Gene3D" id="3.30.230.10">
    <property type="match status" value="1"/>
</dbReference>
<accession>A0ABM8IYR2</accession>
<sequence>MSTRVSRSIAPVAVSLPGSLSGVAAVATSRPQAVVTVEQLSDRGIAVETQGPQGPALRAAYEAARLLLEALGEEAQLRVTLELEEPLISPVSSAAAATAAALIELLGVEPGPQELARVLNRAVAIASGRPRAALTAAALLGGLASGSEQPPYYARHQVEPPRWRIYVVKPCKPLAEPPVLVSADRLLQLSQAAATLLAAAAVEGWNNRLAKLMAQESPWDYAAPEYIRRARTEALEAGAVAAGLDPYTGVLVVLAEEPGPGERAAAILEAAQGCRPEQVELQASDKGALVRREAEEA</sequence>